<evidence type="ECO:0000313" key="8">
    <source>
        <dbReference type="Proteomes" id="UP000182248"/>
    </source>
</evidence>
<dbReference type="InterPro" id="IPR014284">
    <property type="entry name" value="RNA_pol_sigma-70_dom"/>
</dbReference>
<dbReference type="Gene3D" id="1.10.10.10">
    <property type="entry name" value="Winged helix-like DNA-binding domain superfamily/Winged helix DNA-binding domain"/>
    <property type="match status" value="1"/>
</dbReference>
<evidence type="ECO:0000256" key="2">
    <source>
        <dbReference type="ARBA" id="ARBA00023015"/>
    </source>
</evidence>
<evidence type="ECO:0000259" key="6">
    <source>
        <dbReference type="Pfam" id="PF08281"/>
    </source>
</evidence>
<dbReference type="AlphaFoldDB" id="A0A1K1QSH6"/>
<keyword evidence="3" id="KW-0731">Sigma factor</keyword>
<dbReference type="GO" id="GO:0016987">
    <property type="term" value="F:sigma factor activity"/>
    <property type="evidence" value="ECO:0007669"/>
    <property type="project" value="UniProtKB-KW"/>
</dbReference>
<keyword evidence="4" id="KW-0804">Transcription</keyword>
<dbReference type="PANTHER" id="PTHR43133:SF46">
    <property type="entry name" value="RNA POLYMERASE SIGMA-70 FACTOR ECF SUBFAMILY"/>
    <property type="match status" value="1"/>
</dbReference>
<evidence type="ECO:0000313" key="7">
    <source>
        <dbReference type="EMBL" id="SFW62906.1"/>
    </source>
</evidence>
<dbReference type="EMBL" id="FPJE01000015">
    <property type="protein sequence ID" value="SFW62906.1"/>
    <property type="molecule type" value="Genomic_DNA"/>
</dbReference>
<dbReference type="InterPro" id="IPR036388">
    <property type="entry name" value="WH-like_DNA-bd_sf"/>
</dbReference>
<dbReference type="PANTHER" id="PTHR43133">
    <property type="entry name" value="RNA POLYMERASE ECF-TYPE SIGMA FACTO"/>
    <property type="match status" value="1"/>
</dbReference>
<evidence type="ECO:0000256" key="3">
    <source>
        <dbReference type="ARBA" id="ARBA00023082"/>
    </source>
</evidence>
<dbReference type="Gene3D" id="1.10.1740.10">
    <property type="match status" value="1"/>
</dbReference>
<dbReference type="CDD" id="cd06171">
    <property type="entry name" value="Sigma70_r4"/>
    <property type="match status" value="1"/>
</dbReference>
<comment type="similarity">
    <text evidence="1">Belongs to the sigma-70 factor family. ECF subfamily.</text>
</comment>
<dbReference type="GO" id="GO:0003677">
    <property type="term" value="F:DNA binding"/>
    <property type="evidence" value="ECO:0007669"/>
    <property type="project" value="InterPro"/>
</dbReference>
<dbReference type="InterPro" id="IPR039425">
    <property type="entry name" value="RNA_pol_sigma-70-like"/>
</dbReference>
<keyword evidence="8" id="KW-1185">Reference proteome</keyword>
<dbReference type="InterPro" id="IPR013249">
    <property type="entry name" value="RNA_pol_sigma70_r4_t2"/>
</dbReference>
<evidence type="ECO:0000256" key="4">
    <source>
        <dbReference type="ARBA" id="ARBA00023163"/>
    </source>
</evidence>
<feature type="domain" description="RNA polymerase sigma-70 region 2" evidence="5">
    <location>
        <begin position="17"/>
        <end position="79"/>
    </location>
</feature>
<dbReference type="OrthoDB" id="659855at2"/>
<proteinExistence type="inferred from homology"/>
<reference evidence="7 8" key="1">
    <citation type="submission" date="2016-11" db="EMBL/GenBank/DDBJ databases">
        <authorList>
            <person name="Jaros S."/>
            <person name="Januszkiewicz K."/>
            <person name="Wedrychowicz H."/>
        </authorList>
    </citation>
    <scope>NUCLEOTIDE SEQUENCE [LARGE SCALE GENOMIC DNA]</scope>
    <source>
        <strain evidence="7 8">CGMCC 1.12145</strain>
    </source>
</reference>
<evidence type="ECO:0000256" key="1">
    <source>
        <dbReference type="ARBA" id="ARBA00010641"/>
    </source>
</evidence>
<dbReference type="Pfam" id="PF08281">
    <property type="entry name" value="Sigma70_r4_2"/>
    <property type="match status" value="1"/>
</dbReference>
<dbReference type="GO" id="GO:0006352">
    <property type="term" value="P:DNA-templated transcription initiation"/>
    <property type="evidence" value="ECO:0007669"/>
    <property type="project" value="InterPro"/>
</dbReference>
<dbReference type="InterPro" id="IPR013324">
    <property type="entry name" value="RNA_pol_sigma_r3/r4-like"/>
</dbReference>
<dbReference type="RefSeq" id="WP_072318038.1">
    <property type="nucleotide sequence ID" value="NZ_FPJE01000015.1"/>
</dbReference>
<sequence>MLRQNDPVCSEKTYISLYNTYAKKLNNFVYYKCGDSKEAEDIVQESFVRLWKNCDNVPLEKARSFLFTVANNLFLNIVAHRKVVLHYAREKPVGIDEESPQFVLEEKEYMDKLQTAISNLSEAQRTAFLMNRIDGLKYTEIAEALGISVKAVEKRIHKALVSLRKEIEGF</sequence>
<keyword evidence="2" id="KW-0805">Transcription regulation</keyword>
<dbReference type="NCBIfam" id="TIGR02937">
    <property type="entry name" value="sigma70-ECF"/>
    <property type="match status" value="1"/>
</dbReference>
<gene>
    <name evidence="7" type="ORF">SAMN02927921_02832</name>
</gene>
<feature type="domain" description="RNA polymerase sigma factor 70 region 4 type 2" evidence="6">
    <location>
        <begin position="111"/>
        <end position="162"/>
    </location>
</feature>
<dbReference type="InterPro" id="IPR013325">
    <property type="entry name" value="RNA_pol_sigma_r2"/>
</dbReference>
<dbReference type="Proteomes" id="UP000182248">
    <property type="component" value="Unassembled WGS sequence"/>
</dbReference>
<accession>A0A1K1QSH6</accession>
<evidence type="ECO:0000259" key="5">
    <source>
        <dbReference type="Pfam" id="PF04542"/>
    </source>
</evidence>
<protein>
    <submittedName>
        <fullName evidence="7">RNA polymerase sigma-70 factor, ECF subfamily</fullName>
    </submittedName>
</protein>
<name>A0A1K1QSH6_9FLAO</name>
<dbReference type="STRING" id="1150368.SAMN02927921_02832"/>
<dbReference type="SUPFAM" id="SSF88946">
    <property type="entry name" value="Sigma2 domain of RNA polymerase sigma factors"/>
    <property type="match status" value="1"/>
</dbReference>
<dbReference type="InterPro" id="IPR007627">
    <property type="entry name" value="RNA_pol_sigma70_r2"/>
</dbReference>
<organism evidence="7 8">
    <name type="scientific">Sinomicrobium oceani</name>
    <dbReference type="NCBI Taxonomy" id="1150368"/>
    <lineage>
        <taxon>Bacteria</taxon>
        <taxon>Pseudomonadati</taxon>
        <taxon>Bacteroidota</taxon>
        <taxon>Flavobacteriia</taxon>
        <taxon>Flavobacteriales</taxon>
        <taxon>Flavobacteriaceae</taxon>
        <taxon>Sinomicrobium</taxon>
    </lineage>
</organism>
<dbReference type="Pfam" id="PF04542">
    <property type="entry name" value="Sigma70_r2"/>
    <property type="match status" value="1"/>
</dbReference>
<dbReference type="SUPFAM" id="SSF88659">
    <property type="entry name" value="Sigma3 and sigma4 domains of RNA polymerase sigma factors"/>
    <property type="match status" value="1"/>
</dbReference>